<evidence type="ECO:0000313" key="2">
    <source>
        <dbReference type="EMBL" id="KAK5883202.1"/>
    </source>
</evidence>
<name>A0AAN8BEE3_9TELE</name>
<dbReference type="EMBL" id="JAULUE010002061">
    <property type="protein sequence ID" value="KAK5883202.1"/>
    <property type="molecule type" value="Genomic_DNA"/>
</dbReference>
<accession>A0AAN8BEE3</accession>
<gene>
    <name evidence="2" type="ORF">CesoFtcFv8_019560</name>
</gene>
<organism evidence="2 3">
    <name type="scientific">Champsocephalus esox</name>
    <name type="common">pike icefish</name>
    <dbReference type="NCBI Taxonomy" id="159716"/>
    <lineage>
        <taxon>Eukaryota</taxon>
        <taxon>Metazoa</taxon>
        <taxon>Chordata</taxon>
        <taxon>Craniata</taxon>
        <taxon>Vertebrata</taxon>
        <taxon>Euteleostomi</taxon>
        <taxon>Actinopterygii</taxon>
        <taxon>Neopterygii</taxon>
        <taxon>Teleostei</taxon>
        <taxon>Neoteleostei</taxon>
        <taxon>Acanthomorphata</taxon>
        <taxon>Eupercaria</taxon>
        <taxon>Perciformes</taxon>
        <taxon>Notothenioidei</taxon>
        <taxon>Channichthyidae</taxon>
        <taxon>Champsocephalus</taxon>
    </lineage>
</organism>
<proteinExistence type="predicted"/>
<feature type="region of interest" description="Disordered" evidence="1">
    <location>
        <begin position="7"/>
        <end position="32"/>
    </location>
</feature>
<feature type="region of interest" description="Disordered" evidence="1">
    <location>
        <begin position="98"/>
        <end position="125"/>
    </location>
</feature>
<evidence type="ECO:0000313" key="3">
    <source>
        <dbReference type="Proteomes" id="UP001335648"/>
    </source>
</evidence>
<dbReference type="Proteomes" id="UP001335648">
    <property type="component" value="Unassembled WGS sequence"/>
</dbReference>
<keyword evidence="3" id="KW-1185">Reference proteome</keyword>
<comment type="caution">
    <text evidence="2">The sequence shown here is derived from an EMBL/GenBank/DDBJ whole genome shotgun (WGS) entry which is preliminary data.</text>
</comment>
<sequence>MHLKVVCNPPKNREKKKKMKATPSCPTSGELFETSPGCDRLFSSTFEASRNASQTSLLSPLRLTNPVIVLKLCDWMFECAPRVTPSVEQHLKWDGTTADCPKLDLNESTPPPPSPTPPPRPQNYTLTSSLSMARLYWEL</sequence>
<reference evidence="2 3" key="1">
    <citation type="journal article" date="2023" name="Mol. Biol. Evol.">
        <title>Genomics of Secondarily Temperate Adaptation in the Only Non-Antarctic Icefish.</title>
        <authorList>
            <person name="Rivera-Colon A.G."/>
            <person name="Rayamajhi N."/>
            <person name="Minhas B.F."/>
            <person name="Madrigal G."/>
            <person name="Bilyk K.T."/>
            <person name="Yoon V."/>
            <person name="Hune M."/>
            <person name="Gregory S."/>
            <person name="Cheng C.H.C."/>
            <person name="Catchen J.M."/>
        </authorList>
    </citation>
    <scope>NUCLEOTIDE SEQUENCE [LARGE SCALE GENOMIC DNA]</scope>
    <source>
        <strain evidence="2">JC2023a</strain>
    </source>
</reference>
<protein>
    <submittedName>
        <fullName evidence="2">Uncharacterized protein</fullName>
    </submittedName>
</protein>
<feature type="compositionally biased region" description="Pro residues" evidence="1">
    <location>
        <begin position="109"/>
        <end position="121"/>
    </location>
</feature>
<evidence type="ECO:0000256" key="1">
    <source>
        <dbReference type="SAM" id="MobiDB-lite"/>
    </source>
</evidence>
<dbReference type="AlphaFoldDB" id="A0AAN8BEE3"/>